<evidence type="ECO:0000256" key="1">
    <source>
        <dbReference type="SAM" id="MobiDB-lite"/>
    </source>
</evidence>
<evidence type="ECO:0000313" key="2">
    <source>
        <dbReference type="EMBL" id="EGB02015.1"/>
    </source>
</evidence>
<protein>
    <submittedName>
        <fullName evidence="2">Uncharacterized protein</fullName>
    </submittedName>
</protein>
<keyword evidence="3" id="KW-1185">Reference proteome</keyword>
<accession>F0YS94</accession>
<name>F0YS94_AURAN</name>
<dbReference type="AlphaFoldDB" id="F0YS94"/>
<evidence type="ECO:0000313" key="3">
    <source>
        <dbReference type="Proteomes" id="UP000002729"/>
    </source>
</evidence>
<proteinExistence type="predicted"/>
<dbReference type="KEGG" id="aaf:AURANDRAFT_69277"/>
<dbReference type="OrthoDB" id="10523108at2759"/>
<dbReference type="RefSeq" id="XP_009043285.1">
    <property type="nucleotide sequence ID" value="XM_009045037.1"/>
</dbReference>
<feature type="region of interest" description="Disordered" evidence="1">
    <location>
        <begin position="1"/>
        <end position="52"/>
    </location>
</feature>
<organism evidence="3">
    <name type="scientific">Aureococcus anophagefferens</name>
    <name type="common">Harmful bloom alga</name>
    <dbReference type="NCBI Taxonomy" id="44056"/>
    <lineage>
        <taxon>Eukaryota</taxon>
        <taxon>Sar</taxon>
        <taxon>Stramenopiles</taxon>
        <taxon>Ochrophyta</taxon>
        <taxon>Pelagophyceae</taxon>
        <taxon>Pelagomonadales</taxon>
        <taxon>Pelagomonadaceae</taxon>
        <taxon>Aureococcus</taxon>
    </lineage>
</organism>
<dbReference type="EMBL" id="GL833895">
    <property type="protein sequence ID" value="EGB02015.1"/>
    <property type="molecule type" value="Genomic_DNA"/>
</dbReference>
<gene>
    <name evidence="2" type="ORF">AURANDRAFT_69277</name>
</gene>
<feature type="compositionally biased region" description="Acidic residues" evidence="1">
    <location>
        <begin position="43"/>
        <end position="52"/>
    </location>
</feature>
<dbReference type="InParanoid" id="F0YS94"/>
<dbReference type="Proteomes" id="UP000002729">
    <property type="component" value="Unassembled WGS sequence"/>
</dbReference>
<reference evidence="2 3" key="1">
    <citation type="journal article" date="2011" name="Proc. Natl. Acad. Sci. U.S.A.">
        <title>Niche of harmful alga Aureococcus anophagefferens revealed through ecogenomics.</title>
        <authorList>
            <person name="Gobler C.J."/>
            <person name="Berry D.L."/>
            <person name="Dyhrman S.T."/>
            <person name="Wilhelm S.W."/>
            <person name="Salamov A."/>
            <person name="Lobanov A.V."/>
            <person name="Zhang Y."/>
            <person name="Collier J.L."/>
            <person name="Wurch L.L."/>
            <person name="Kustka A.B."/>
            <person name="Dill B.D."/>
            <person name="Shah M."/>
            <person name="VerBerkmoes N.C."/>
            <person name="Kuo A."/>
            <person name="Terry A."/>
            <person name="Pangilinan J."/>
            <person name="Lindquist E.A."/>
            <person name="Lucas S."/>
            <person name="Paulsen I.T."/>
            <person name="Hattenrath-Lehmann T.K."/>
            <person name="Talmage S.C."/>
            <person name="Walker E.A."/>
            <person name="Koch F."/>
            <person name="Burson A.M."/>
            <person name="Marcoval M.A."/>
            <person name="Tang Y.Z."/>
            <person name="Lecleir G.R."/>
            <person name="Coyne K.J."/>
            <person name="Berg G.M."/>
            <person name="Bertrand E.M."/>
            <person name="Saito M.A."/>
            <person name="Gladyshev V.N."/>
            <person name="Grigoriev I.V."/>
        </authorList>
    </citation>
    <scope>NUCLEOTIDE SEQUENCE [LARGE SCALE GENOMIC DNA]</scope>
    <source>
        <strain evidence="3">CCMP 1984</strain>
    </source>
</reference>
<feature type="compositionally biased region" description="Pro residues" evidence="1">
    <location>
        <begin position="25"/>
        <end position="34"/>
    </location>
</feature>
<dbReference type="GeneID" id="20227376"/>
<sequence length="133" mass="13392">MASGSDAILPPAPPGGKDEALAGPDAPPAPPAPPAAGGSPDAAQDEAEDQEADIEKVYRFRDAIMKGAEGLGVETKGDLLSLFLARGVACAAPDAPAKVVPRPHFDDLLGELGIDASEGSVTWIASHFAVPDA</sequence>
<feature type="non-terminal residue" evidence="2">
    <location>
        <position position="133"/>
    </location>
</feature>